<evidence type="ECO:0000313" key="1">
    <source>
        <dbReference type="EMBL" id="UGS28028.1"/>
    </source>
</evidence>
<dbReference type="EMBL" id="CP082781">
    <property type="protein sequence ID" value="UGS28028.1"/>
    <property type="molecule type" value="Genomic_DNA"/>
</dbReference>
<reference evidence="1 2" key="1">
    <citation type="submission" date="2023-01" db="EMBL/GenBank/DDBJ databases">
        <title>Characterization of estradiol degrading bacteria Microbacterium sp. MZT7 and reveal degrading genes through genome analysis.</title>
        <authorList>
            <person name="Hao P."/>
            <person name="Gao Y."/>
        </authorList>
    </citation>
    <scope>NUCLEOTIDE SEQUENCE [LARGE SCALE GENOMIC DNA]</scope>
    <source>
        <strain evidence="1 2">MZT7</strain>
    </source>
</reference>
<accession>A0ABY3RYB9</accession>
<evidence type="ECO:0000313" key="2">
    <source>
        <dbReference type="Proteomes" id="UP001199642"/>
    </source>
</evidence>
<protein>
    <submittedName>
        <fullName evidence="1">Uncharacterized protein</fullName>
    </submittedName>
</protein>
<keyword evidence="2" id="KW-1185">Reference proteome</keyword>
<name>A0ABY3RYB9_9MICO</name>
<dbReference type="Proteomes" id="UP001199642">
    <property type="component" value="Chromosome"/>
</dbReference>
<organism evidence="1 2">
    <name type="scientific">Microbacterium resistens</name>
    <dbReference type="NCBI Taxonomy" id="156977"/>
    <lineage>
        <taxon>Bacteria</taxon>
        <taxon>Bacillati</taxon>
        <taxon>Actinomycetota</taxon>
        <taxon>Actinomycetes</taxon>
        <taxon>Micrococcales</taxon>
        <taxon>Microbacteriaceae</taxon>
        <taxon>Microbacterium</taxon>
    </lineage>
</organism>
<proteinExistence type="predicted"/>
<sequence length="121" mass="13596">MDLYFTPDIEVPIEYVTISGTQIACSYALKVEATDGGDTGPLRAWLRDHDWTGFGQKVYDDAMARPFVPDPQYPDEWTQQNLDTASWTEALERNVRAELPGELIPEGFRLHAASTCDGCLR</sequence>
<dbReference type="RefSeq" id="WP_231821236.1">
    <property type="nucleotide sequence ID" value="NZ_CP082781.1"/>
</dbReference>
<gene>
    <name evidence="1" type="ORF">K8F61_07680</name>
</gene>